<organism evidence="1 2">
    <name type="scientific">Hyalomma asiaticum</name>
    <name type="common">Tick</name>
    <dbReference type="NCBI Taxonomy" id="266040"/>
    <lineage>
        <taxon>Eukaryota</taxon>
        <taxon>Metazoa</taxon>
        <taxon>Ecdysozoa</taxon>
        <taxon>Arthropoda</taxon>
        <taxon>Chelicerata</taxon>
        <taxon>Arachnida</taxon>
        <taxon>Acari</taxon>
        <taxon>Parasitiformes</taxon>
        <taxon>Ixodida</taxon>
        <taxon>Ixodoidea</taxon>
        <taxon>Ixodidae</taxon>
        <taxon>Hyalomminae</taxon>
        <taxon>Hyalomma</taxon>
    </lineage>
</organism>
<gene>
    <name evidence="1" type="ORF">HPB50_021150</name>
</gene>
<reference evidence="1" key="1">
    <citation type="submission" date="2020-05" db="EMBL/GenBank/DDBJ databases">
        <title>Large-scale comparative analyses of tick genomes elucidate their genetic diversity and vector capacities.</title>
        <authorList>
            <person name="Jia N."/>
            <person name="Wang J."/>
            <person name="Shi W."/>
            <person name="Du L."/>
            <person name="Sun Y."/>
            <person name="Zhan W."/>
            <person name="Jiang J."/>
            <person name="Wang Q."/>
            <person name="Zhang B."/>
            <person name="Ji P."/>
            <person name="Sakyi L.B."/>
            <person name="Cui X."/>
            <person name="Yuan T."/>
            <person name="Jiang B."/>
            <person name="Yang W."/>
            <person name="Lam T.T.-Y."/>
            <person name="Chang Q."/>
            <person name="Ding S."/>
            <person name="Wang X."/>
            <person name="Zhu J."/>
            <person name="Ruan X."/>
            <person name="Zhao L."/>
            <person name="Wei J."/>
            <person name="Que T."/>
            <person name="Du C."/>
            <person name="Cheng J."/>
            <person name="Dai P."/>
            <person name="Han X."/>
            <person name="Huang E."/>
            <person name="Gao Y."/>
            <person name="Liu J."/>
            <person name="Shao H."/>
            <person name="Ye R."/>
            <person name="Li L."/>
            <person name="Wei W."/>
            <person name="Wang X."/>
            <person name="Wang C."/>
            <person name="Yang T."/>
            <person name="Huo Q."/>
            <person name="Li W."/>
            <person name="Guo W."/>
            <person name="Chen H."/>
            <person name="Zhou L."/>
            <person name="Ni X."/>
            <person name="Tian J."/>
            <person name="Zhou Y."/>
            <person name="Sheng Y."/>
            <person name="Liu T."/>
            <person name="Pan Y."/>
            <person name="Xia L."/>
            <person name="Li J."/>
            <person name="Zhao F."/>
            <person name="Cao W."/>
        </authorList>
    </citation>
    <scope>NUCLEOTIDE SEQUENCE</scope>
    <source>
        <strain evidence="1">Hyas-2018</strain>
    </source>
</reference>
<protein>
    <submittedName>
        <fullName evidence="1">Uncharacterized protein</fullName>
    </submittedName>
</protein>
<accession>A0ACB7S890</accession>
<keyword evidence="2" id="KW-1185">Reference proteome</keyword>
<evidence type="ECO:0000313" key="2">
    <source>
        <dbReference type="Proteomes" id="UP000821845"/>
    </source>
</evidence>
<dbReference type="EMBL" id="CM023485">
    <property type="protein sequence ID" value="KAH6930968.1"/>
    <property type="molecule type" value="Genomic_DNA"/>
</dbReference>
<evidence type="ECO:0000313" key="1">
    <source>
        <dbReference type="EMBL" id="KAH6930968.1"/>
    </source>
</evidence>
<comment type="caution">
    <text evidence="1">The sequence shown here is derived from an EMBL/GenBank/DDBJ whole genome shotgun (WGS) entry which is preliminary data.</text>
</comment>
<sequence length="614" mass="67856">MLSRQFISDPRKFSALLRTVTRARAGRNSCLKQPGCRRYSGGSHGGGKDSVVHKQITMDDIPGFIGPWEERFAETQRRFNRRLIVGIAFFTSTAAYAWYSGSLDYVDAPPMINPDDKKTATTTAKSKSLGLGGAKVQPASYTKVPESVPYLLIGAGTASFAAFRAIRSSDPTAKVLVIGEEPYKPYMRPPLSKELWLSDDAHKTLSFKQWNGRERSIFFEHEDFYCRPDQLMERETGGIAVLNNCRVVRIDSEAQKAVLEDGREIRYEKCLIATGGQPKNLPVFEKPELSGKVTLYRTVDDFKALDELSRRAKSVVIVGGGFLGSELACALGRRGIKTGLTVYQVFSEKGCMGRLLPEYLSRWTTEKVRAEGVQVVSSTRITDATPGPRGQVLLKLSSGQEIAADHVVVAAGLEPSTELAKASGLEVDDRIGGFKANAELEARSNLWVAGDALSFYDTKLGRRRVEHHDHAVVTGRLAGENMTGARKPYKHQSMFWSDLGPDVGYEAIGIVESHLQTVGVFARPTEQENDEAAETASVATPVSSKRDDMPRSPDDGDDFEKGVIFYLRDDGVVVGIVLWNIFNRMAVARKIINEHKAYEDFSDLAKLFDIYSED</sequence>
<proteinExistence type="predicted"/>
<dbReference type="Proteomes" id="UP000821845">
    <property type="component" value="Chromosome 5"/>
</dbReference>
<name>A0ACB7S890_HYAAI</name>